<evidence type="ECO:0000256" key="1">
    <source>
        <dbReference type="ARBA" id="ARBA00004429"/>
    </source>
</evidence>
<keyword evidence="12" id="KW-1185">Reference proteome</keyword>
<dbReference type="GO" id="GO:0140359">
    <property type="term" value="F:ABC-type transporter activity"/>
    <property type="evidence" value="ECO:0007669"/>
    <property type="project" value="InterPro"/>
</dbReference>
<accession>A0A2U3QFQ6</accession>
<evidence type="ECO:0000256" key="4">
    <source>
        <dbReference type="ARBA" id="ARBA00022475"/>
    </source>
</evidence>
<keyword evidence="4 9" id="KW-1003">Cell membrane</keyword>
<feature type="domain" description="ABC transmembrane type-2" evidence="10">
    <location>
        <begin position="31"/>
        <end position="249"/>
    </location>
</feature>
<keyword evidence="6 9" id="KW-0812">Transmembrane</keyword>
<dbReference type="AlphaFoldDB" id="A0A2U3QFQ6"/>
<dbReference type="Pfam" id="PF01061">
    <property type="entry name" value="ABC2_membrane"/>
    <property type="match status" value="1"/>
</dbReference>
<dbReference type="InterPro" id="IPR047817">
    <property type="entry name" value="ABC2_TM_bact-type"/>
</dbReference>
<feature type="transmembrane region" description="Helical" evidence="9">
    <location>
        <begin position="71"/>
        <end position="91"/>
    </location>
</feature>
<dbReference type="GO" id="GO:0005886">
    <property type="term" value="C:plasma membrane"/>
    <property type="evidence" value="ECO:0007669"/>
    <property type="project" value="UniProtKB-SubCell"/>
</dbReference>
<evidence type="ECO:0000256" key="9">
    <source>
        <dbReference type="RuleBase" id="RU361157"/>
    </source>
</evidence>
<organism evidence="11 12">
    <name type="scientific">Candidatus Sulfobium mesophilum</name>
    <dbReference type="NCBI Taxonomy" id="2016548"/>
    <lineage>
        <taxon>Bacteria</taxon>
        <taxon>Pseudomonadati</taxon>
        <taxon>Nitrospirota</taxon>
        <taxon>Nitrospiria</taxon>
        <taxon>Nitrospirales</taxon>
        <taxon>Nitrospiraceae</taxon>
        <taxon>Candidatus Sulfobium</taxon>
    </lineage>
</organism>
<keyword evidence="3 9" id="KW-0813">Transport</keyword>
<evidence type="ECO:0000256" key="8">
    <source>
        <dbReference type="ARBA" id="ARBA00023136"/>
    </source>
</evidence>
<evidence type="ECO:0000313" key="11">
    <source>
        <dbReference type="EMBL" id="SPQ00149.1"/>
    </source>
</evidence>
<evidence type="ECO:0000256" key="2">
    <source>
        <dbReference type="ARBA" id="ARBA00007783"/>
    </source>
</evidence>
<dbReference type="PANTHER" id="PTHR30413">
    <property type="entry name" value="INNER MEMBRANE TRANSPORT PERMEASE"/>
    <property type="match status" value="1"/>
</dbReference>
<evidence type="ECO:0000313" key="12">
    <source>
        <dbReference type="Proteomes" id="UP000245125"/>
    </source>
</evidence>
<feature type="transmembrane region" description="Helical" evidence="9">
    <location>
        <begin position="173"/>
        <end position="190"/>
    </location>
</feature>
<dbReference type="PROSITE" id="PS51012">
    <property type="entry name" value="ABC_TM2"/>
    <property type="match status" value="1"/>
</dbReference>
<keyword evidence="5" id="KW-0997">Cell inner membrane</keyword>
<dbReference type="InterPro" id="IPR013525">
    <property type="entry name" value="ABC2_TM"/>
</dbReference>
<dbReference type="OrthoDB" id="9786910at2"/>
<dbReference type="EMBL" id="OUUY01000062">
    <property type="protein sequence ID" value="SPQ00149.1"/>
    <property type="molecule type" value="Genomic_DNA"/>
</dbReference>
<evidence type="ECO:0000256" key="6">
    <source>
        <dbReference type="ARBA" id="ARBA00022692"/>
    </source>
</evidence>
<evidence type="ECO:0000256" key="7">
    <source>
        <dbReference type="ARBA" id="ARBA00022989"/>
    </source>
</evidence>
<evidence type="ECO:0000256" key="3">
    <source>
        <dbReference type="ARBA" id="ARBA00022448"/>
    </source>
</evidence>
<protein>
    <recommendedName>
        <fullName evidence="9">Transport permease protein</fullName>
    </recommendedName>
</protein>
<feature type="transmembrane region" description="Helical" evidence="9">
    <location>
        <begin position="103"/>
        <end position="130"/>
    </location>
</feature>
<gene>
    <name evidence="11" type="primary">rfbA</name>
    <name evidence="11" type="ORF">NBG4_180025</name>
</gene>
<keyword evidence="7 9" id="KW-1133">Transmembrane helix</keyword>
<dbReference type="Proteomes" id="UP000245125">
    <property type="component" value="Unassembled WGS sequence"/>
</dbReference>
<reference evidence="12" key="1">
    <citation type="submission" date="2018-03" db="EMBL/GenBank/DDBJ databases">
        <authorList>
            <person name="Zecchin S."/>
        </authorList>
    </citation>
    <scope>NUCLEOTIDE SEQUENCE [LARGE SCALE GENOMIC DNA]</scope>
</reference>
<comment type="similarity">
    <text evidence="2 9">Belongs to the ABC-2 integral membrane protein family.</text>
</comment>
<evidence type="ECO:0000259" key="10">
    <source>
        <dbReference type="PROSITE" id="PS51012"/>
    </source>
</evidence>
<evidence type="ECO:0000256" key="5">
    <source>
        <dbReference type="ARBA" id="ARBA00022519"/>
    </source>
</evidence>
<sequence length="257" mass="29531">MALKHSLQYYVDLIVVLTHKELKVRYKRSFLGYIWSVANPLVLAIVFFIAFRTVMKIQIENYTLFLISGLFPWQWFANSVNASAMVCVGNAPLIKKINFRPDVLVIATVLNDMLHFILSIPVIVAFIFFYGLKPNLVWTAGIPVLLIIQFMMVLGFSIAVSAINVFFRDIERIVFILTTILFYVTPIIYSEDMVPAKYKTFLLLNPLSLIMLSWRKLFMNGVMDFEAAGIAFLYAIVVLAIGYVIFSRLRWKFAEVL</sequence>
<dbReference type="GO" id="GO:0015920">
    <property type="term" value="P:lipopolysaccharide transport"/>
    <property type="evidence" value="ECO:0007669"/>
    <property type="project" value="TreeGrafter"/>
</dbReference>
<keyword evidence="8 9" id="KW-0472">Membrane</keyword>
<feature type="transmembrane region" description="Helical" evidence="9">
    <location>
        <begin position="30"/>
        <end position="51"/>
    </location>
</feature>
<feature type="transmembrane region" description="Helical" evidence="9">
    <location>
        <begin position="227"/>
        <end position="246"/>
    </location>
</feature>
<feature type="transmembrane region" description="Helical" evidence="9">
    <location>
        <begin position="142"/>
        <end position="166"/>
    </location>
</feature>
<comment type="subcellular location">
    <subcellularLocation>
        <location evidence="1">Cell inner membrane</location>
        <topology evidence="1">Multi-pass membrane protein</topology>
    </subcellularLocation>
    <subcellularLocation>
        <location evidence="9">Cell membrane</location>
        <topology evidence="9">Multi-pass membrane protein</topology>
    </subcellularLocation>
</comment>
<dbReference type="PANTHER" id="PTHR30413:SF8">
    <property type="entry name" value="TRANSPORT PERMEASE PROTEIN"/>
    <property type="match status" value="1"/>
</dbReference>
<proteinExistence type="inferred from homology"/>
<name>A0A2U3QFQ6_9BACT</name>